<evidence type="ECO:0000313" key="3">
    <source>
        <dbReference type="Proteomes" id="UP001382904"/>
    </source>
</evidence>
<accession>A0ABU8UFU1</accession>
<evidence type="ECO:0000256" key="1">
    <source>
        <dbReference type="SAM" id="MobiDB-lite"/>
    </source>
</evidence>
<protein>
    <submittedName>
        <fullName evidence="2">Uncharacterized protein</fullName>
    </submittedName>
</protein>
<evidence type="ECO:0000313" key="2">
    <source>
        <dbReference type="EMBL" id="MEJ8646371.1"/>
    </source>
</evidence>
<gene>
    <name evidence="2" type="ORF">WKI68_44115</name>
</gene>
<sequence>MVTNGERARVVLTDAEGSAGEHLVDPHADGSSGRYPLSYGRIDTYADRDTVAFDIACRAVAHFITHATWPADVSVEDNRSSSS</sequence>
<organism evidence="2 3">
    <name type="scientific">Streptomyces caledonius</name>
    <dbReference type="NCBI Taxonomy" id="3134107"/>
    <lineage>
        <taxon>Bacteria</taxon>
        <taxon>Bacillati</taxon>
        <taxon>Actinomycetota</taxon>
        <taxon>Actinomycetes</taxon>
        <taxon>Kitasatosporales</taxon>
        <taxon>Streptomycetaceae</taxon>
        <taxon>Streptomyces</taxon>
    </lineage>
</organism>
<proteinExistence type="predicted"/>
<reference evidence="2 3" key="1">
    <citation type="submission" date="2024-03" db="EMBL/GenBank/DDBJ databases">
        <title>Novel Streptomyces species of biotechnological and ecological value are a feature of Machair soil.</title>
        <authorList>
            <person name="Prole J.R."/>
            <person name="Goodfellow M."/>
            <person name="Allenby N."/>
            <person name="Ward A.C."/>
        </authorList>
    </citation>
    <scope>NUCLEOTIDE SEQUENCE [LARGE SCALE GENOMIC DNA]</scope>
    <source>
        <strain evidence="2 3">MS1.HAVA.3</strain>
    </source>
</reference>
<dbReference type="Proteomes" id="UP001382904">
    <property type="component" value="Unassembled WGS sequence"/>
</dbReference>
<comment type="caution">
    <text evidence="2">The sequence shown here is derived from an EMBL/GenBank/DDBJ whole genome shotgun (WGS) entry which is preliminary data.</text>
</comment>
<dbReference type="EMBL" id="JBBKAM010000004">
    <property type="protein sequence ID" value="MEJ8646371.1"/>
    <property type="molecule type" value="Genomic_DNA"/>
</dbReference>
<feature type="region of interest" description="Disordered" evidence="1">
    <location>
        <begin position="12"/>
        <end position="32"/>
    </location>
</feature>
<keyword evidence="3" id="KW-1185">Reference proteome</keyword>
<name>A0ABU8UFU1_9ACTN</name>